<dbReference type="OrthoDB" id="3192019at2759"/>
<evidence type="ECO:0000313" key="12">
    <source>
        <dbReference type="Proteomes" id="UP000799440"/>
    </source>
</evidence>
<dbReference type="InterPro" id="IPR024072">
    <property type="entry name" value="DHFR-like_dom_sf"/>
</dbReference>
<organism evidence="11 12">
    <name type="scientific">Sporormia fimetaria CBS 119925</name>
    <dbReference type="NCBI Taxonomy" id="1340428"/>
    <lineage>
        <taxon>Eukaryota</taxon>
        <taxon>Fungi</taxon>
        <taxon>Dikarya</taxon>
        <taxon>Ascomycota</taxon>
        <taxon>Pezizomycotina</taxon>
        <taxon>Dothideomycetes</taxon>
        <taxon>Pleosporomycetidae</taxon>
        <taxon>Pleosporales</taxon>
        <taxon>Sporormiaceae</taxon>
        <taxon>Sporormia</taxon>
    </lineage>
</organism>
<evidence type="ECO:0000256" key="6">
    <source>
        <dbReference type="ARBA" id="ARBA00030073"/>
    </source>
</evidence>
<proteinExistence type="inferred from homology"/>
<keyword evidence="12" id="KW-1185">Reference proteome</keyword>
<evidence type="ECO:0000256" key="8">
    <source>
        <dbReference type="ARBA" id="ARBA00047550"/>
    </source>
</evidence>
<dbReference type="Proteomes" id="UP000799440">
    <property type="component" value="Unassembled WGS sequence"/>
</dbReference>
<comment type="similarity">
    <text evidence="2">Belongs to the HTP reductase family.</text>
</comment>
<accession>A0A6A6V5D4</accession>
<sequence length="188" mass="21165">MRHLRYNIAATLDGFIASPSHNTDWILEDPTIGFHALYNEFSTFILGRKTYETFLTFGDQNPLTKYHASSIIVVSTTHSYPGVTTIKGDVAEYVRKLKERSGEGDKDVWVMGGGKLVGELVEEGLVDEIEVAVMAVLIGEGVKMVEFRGEGERSLGLRLEGVERKESGILLTRYRVLYEEYHYNITKV</sequence>
<dbReference type="EMBL" id="MU006580">
    <property type="protein sequence ID" value="KAF2745778.1"/>
    <property type="molecule type" value="Genomic_DNA"/>
</dbReference>
<evidence type="ECO:0000256" key="2">
    <source>
        <dbReference type="ARBA" id="ARBA00009723"/>
    </source>
</evidence>
<evidence type="ECO:0000256" key="4">
    <source>
        <dbReference type="ARBA" id="ARBA00015035"/>
    </source>
</evidence>
<dbReference type="EC" id="1.1.1.302" evidence="3"/>
<dbReference type="InterPro" id="IPR002734">
    <property type="entry name" value="RibDG_C"/>
</dbReference>
<keyword evidence="5" id="KW-0686">Riboflavin biosynthesis</keyword>
<comment type="function">
    <text evidence="1">Catalyzes an early step in riboflavin biosynthesis, the NADPH-dependent reduction of the ribose side chain of 2,5-diamino-6-ribosylamino-4(3H)-pyrimidinone 5'-phosphate, yielding 2,5-diamino-6-ribitylamino-4(3H)-pyrimidinone 5'-phosphate.</text>
</comment>
<protein>
    <recommendedName>
        <fullName evidence="4">2,5-diamino-6-ribosylamino-4(3H)-pyrimidinone 5'-phosphate reductase</fullName>
        <ecNumber evidence="3">1.1.1.302</ecNumber>
    </recommendedName>
    <alternativeName>
        <fullName evidence="7">2,5-diamino-6-(5-phospho-D-ribosylamino)pyrimidin-4(3H)-one reductase</fullName>
    </alternativeName>
    <alternativeName>
        <fullName evidence="6">2,5-diamino-6-ribitylamino-4(3H)-pyrimidinone 5'-phosphate synthase</fullName>
    </alternativeName>
</protein>
<reference evidence="11" key="1">
    <citation type="journal article" date="2020" name="Stud. Mycol.">
        <title>101 Dothideomycetes genomes: a test case for predicting lifestyles and emergence of pathogens.</title>
        <authorList>
            <person name="Haridas S."/>
            <person name="Albert R."/>
            <person name="Binder M."/>
            <person name="Bloem J."/>
            <person name="Labutti K."/>
            <person name="Salamov A."/>
            <person name="Andreopoulos B."/>
            <person name="Baker S."/>
            <person name="Barry K."/>
            <person name="Bills G."/>
            <person name="Bluhm B."/>
            <person name="Cannon C."/>
            <person name="Castanera R."/>
            <person name="Culley D."/>
            <person name="Daum C."/>
            <person name="Ezra D."/>
            <person name="Gonzalez J."/>
            <person name="Henrissat B."/>
            <person name="Kuo A."/>
            <person name="Liang C."/>
            <person name="Lipzen A."/>
            <person name="Lutzoni F."/>
            <person name="Magnuson J."/>
            <person name="Mondo S."/>
            <person name="Nolan M."/>
            <person name="Ohm R."/>
            <person name="Pangilinan J."/>
            <person name="Park H.-J."/>
            <person name="Ramirez L."/>
            <person name="Alfaro M."/>
            <person name="Sun H."/>
            <person name="Tritt A."/>
            <person name="Yoshinaga Y."/>
            <person name="Zwiers L.-H."/>
            <person name="Turgeon B."/>
            <person name="Goodwin S."/>
            <person name="Spatafora J."/>
            <person name="Crous P."/>
            <person name="Grigoriev I."/>
        </authorList>
    </citation>
    <scope>NUCLEOTIDE SEQUENCE</scope>
    <source>
        <strain evidence="11">CBS 119925</strain>
    </source>
</reference>
<comment type="catalytic activity">
    <reaction evidence="8">
        <text>2,5-diamino-6-(1-D-ribitylamino)pyrimidin-4(3H)-one 5'-phosphate + NAD(+) = 2,5-diamino-6-(1-D-ribosylamino)pyrimidin-4(3H)-one 5'-phosphate + NADH + H(+)</text>
        <dbReference type="Rhea" id="RHEA:27274"/>
        <dbReference type="ChEBI" id="CHEBI:15378"/>
        <dbReference type="ChEBI" id="CHEBI:57540"/>
        <dbReference type="ChEBI" id="CHEBI:57945"/>
        <dbReference type="ChEBI" id="CHEBI:58890"/>
        <dbReference type="ChEBI" id="CHEBI:59545"/>
        <dbReference type="EC" id="1.1.1.302"/>
    </reaction>
</comment>
<evidence type="ECO:0000313" key="11">
    <source>
        <dbReference type="EMBL" id="KAF2745778.1"/>
    </source>
</evidence>
<evidence type="ECO:0000256" key="1">
    <source>
        <dbReference type="ARBA" id="ARBA00003555"/>
    </source>
</evidence>
<name>A0A6A6V5D4_9PLEO</name>
<comment type="catalytic activity">
    <reaction evidence="9">
        <text>2,5-diamino-6-(1-D-ribitylamino)pyrimidin-4(3H)-one 5'-phosphate + NADP(+) = 2,5-diamino-6-(1-D-ribosylamino)pyrimidin-4(3H)-one 5'-phosphate + NADPH + H(+)</text>
        <dbReference type="Rhea" id="RHEA:27278"/>
        <dbReference type="ChEBI" id="CHEBI:15378"/>
        <dbReference type="ChEBI" id="CHEBI:57783"/>
        <dbReference type="ChEBI" id="CHEBI:58349"/>
        <dbReference type="ChEBI" id="CHEBI:58890"/>
        <dbReference type="ChEBI" id="CHEBI:59545"/>
        <dbReference type="EC" id="1.1.1.302"/>
    </reaction>
</comment>
<evidence type="ECO:0000256" key="5">
    <source>
        <dbReference type="ARBA" id="ARBA00022619"/>
    </source>
</evidence>
<dbReference type="GO" id="GO:0009231">
    <property type="term" value="P:riboflavin biosynthetic process"/>
    <property type="evidence" value="ECO:0007669"/>
    <property type="project" value="UniProtKB-KW"/>
</dbReference>
<dbReference type="InterPro" id="IPR050765">
    <property type="entry name" value="Riboflavin_Biosynth_HTPR"/>
</dbReference>
<evidence type="ECO:0000256" key="3">
    <source>
        <dbReference type="ARBA" id="ARBA00012851"/>
    </source>
</evidence>
<dbReference type="PANTHER" id="PTHR38011:SF11">
    <property type="entry name" value="2,5-DIAMINO-6-RIBOSYLAMINO-4(3H)-PYRIMIDINONE 5'-PHOSPHATE REDUCTASE"/>
    <property type="match status" value="1"/>
</dbReference>
<dbReference type="Gene3D" id="3.40.430.10">
    <property type="entry name" value="Dihydrofolate Reductase, subunit A"/>
    <property type="match status" value="1"/>
</dbReference>
<dbReference type="PANTHER" id="PTHR38011">
    <property type="entry name" value="DIHYDROFOLATE REDUCTASE FAMILY PROTEIN (AFU_ORTHOLOGUE AFUA_8G06820)"/>
    <property type="match status" value="1"/>
</dbReference>
<dbReference type="Pfam" id="PF01872">
    <property type="entry name" value="RibD_C"/>
    <property type="match status" value="1"/>
</dbReference>
<evidence type="ECO:0000259" key="10">
    <source>
        <dbReference type="Pfam" id="PF01872"/>
    </source>
</evidence>
<evidence type="ECO:0000256" key="9">
    <source>
        <dbReference type="ARBA" id="ARBA00049020"/>
    </source>
</evidence>
<evidence type="ECO:0000256" key="7">
    <source>
        <dbReference type="ARBA" id="ARBA00031630"/>
    </source>
</evidence>
<gene>
    <name evidence="11" type="ORF">M011DRAFT_478567</name>
</gene>
<dbReference type="AlphaFoldDB" id="A0A6A6V5D4"/>
<dbReference type="SUPFAM" id="SSF53597">
    <property type="entry name" value="Dihydrofolate reductase-like"/>
    <property type="match status" value="1"/>
</dbReference>
<feature type="domain" description="Bacterial bifunctional deaminase-reductase C-terminal" evidence="10">
    <location>
        <begin position="2"/>
        <end position="170"/>
    </location>
</feature>
<dbReference type="GO" id="GO:0008703">
    <property type="term" value="F:5-amino-6-(5-phosphoribosylamino)uracil reductase activity"/>
    <property type="evidence" value="ECO:0007669"/>
    <property type="project" value="InterPro"/>
</dbReference>